<dbReference type="GO" id="GO:0016787">
    <property type="term" value="F:hydrolase activity"/>
    <property type="evidence" value="ECO:0007669"/>
    <property type="project" value="UniProtKB-KW"/>
</dbReference>
<dbReference type="Pfam" id="PF01850">
    <property type="entry name" value="PIN"/>
    <property type="match status" value="1"/>
</dbReference>
<sequence length="146" mass="15974">MAPVVYLDTSALVKRYVAEAGSDEVRTLLRGAEIVGTAAVAQVEMAAALAKAVRMGALAQEEGLTALGAFLEDWPRLHRLRVTDLLLEMARDLAWREGLRGYDATHLAAALLWQETLGVPVLMATFDVGLWRVAARYLKVWPPDMA</sequence>
<evidence type="ECO:0000313" key="7">
    <source>
        <dbReference type="EMBL" id="HGN85182.1"/>
    </source>
</evidence>
<reference evidence="7" key="1">
    <citation type="journal article" date="2020" name="mSystems">
        <title>Genome- and Community-Level Interaction Insights into Carbon Utilization and Element Cycling Functions of Hydrothermarchaeota in Hydrothermal Sediment.</title>
        <authorList>
            <person name="Zhou Z."/>
            <person name="Liu Y."/>
            <person name="Xu W."/>
            <person name="Pan J."/>
            <person name="Luo Z.H."/>
            <person name="Li M."/>
        </authorList>
    </citation>
    <scope>NUCLEOTIDE SEQUENCE [LARGE SCALE GENOMIC DNA]</scope>
    <source>
        <strain evidence="7">SpSt-611</strain>
    </source>
</reference>
<keyword evidence="5" id="KW-0800">Toxin</keyword>
<dbReference type="HAMAP" id="MF_00265">
    <property type="entry name" value="VapC_Nob1"/>
    <property type="match status" value="1"/>
</dbReference>
<accession>A0A7V4ALV2</accession>
<dbReference type="AlphaFoldDB" id="A0A7V4ALV2"/>
<dbReference type="PANTHER" id="PTHR35901:SF1">
    <property type="entry name" value="EXONUCLEASE VAPC9"/>
    <property type="match status" value="1"/>
</dbReference>
<dbReference type="GO" id="GO:0090729">
    <property type="term" value="F:toxin activity"/>
    <property type="evidence" value="ECO:0007669"/>
    <property type="project" value="UniProtKB-KW"/>
</dbReference>
<dbReference type="GO" id="GO:0004540">
    <property type="term" value="F:RNA nuclease activity"/>
    <property type="evidence" value="ECO:0007669"/>
    <property type="project" value="InterPro"/>
</dbReference>
<name>A0A7V4ALV2_9DEIN</name>
<dbReference type="GO" id="GO:0000287">
    <property type="term" value="F:magnesium ion binding"/>
    <property type="evidence" value="ECO:0007669"/>
    <property type="project" value="UniProtKB-UniRule"/>
</dbReference>
<dbReference type="InterPro" id="IPR022907">
    <property type="entry name" value="VapC_family"/>
</dbReference>
<evidence type="ECO:0000256" key="2">
    <source>
        <dbReference type="ARBA" id="ARBA00022722"/>
    </source>
</evidence>
<dbReference type="SUPFAM" id="SSF88723">
    <property type="entry name" value="PIN domain-like"/>
    <property type="match status" value="1"/>
</dbReference>
<comment type="cofactor">
    <cofactor evidence="5">
        <name>Mg(2+)</name>
        <dbReference type="ChEBI" id="CHEBI:18420"/>
    </cofactor>
</comment>
<keyword evidence="1 5" id="KW-1277">Toxin-antitoxin system</keyword>
<comment type="function">
    <text evidence="5">Toxic component of a toxin-antitoxin (TA) system. An RNase.</text>
</comment>
<evidence type="ECO:0000259" key="6">
    <source>
        <dbReference type="Pfam" id="PF01850"/>
    </source>
</evidence>
<dbReference type="PANTHER" id="PTHR35901">
    <property type="entry name" value="RIBONUCLEASE VAPC3"/>
    <property type="match status" value="1"/>
</dbReference>
<evidence type="ECO:0000256" key="3">
    <source>
        <dbReference type="ARBA" id="ARBA00022723"/>
    </source>
</evidence>
<feature type="domain" description="PIN" evidence="6">
    <location>
        <begin position="5"/>
        <end position="133"/>
    </location>
</feature>
<dbReference type="InterPro" id="IPR002716">
    <property type="entry name" value="PIN_dom"/>
</dbReference>
<comment type="similarity">
    <text evidence="5">Belongs to the PINc/VapC protein family.</text>
</comment>
<proteinExistence type="inferred from homology"/>
<dbReference type="Gene3D" id="3.40.50.1010">
    <property type="entry name" value="5'-nuclease"/>
    <property type="match status" value="1"/>
</dbReference>
<keyword evidence="4 5" id="KW-0378">Hydrolase</keyword>
<feature type="binding site" evidence="5">
    <location>
        <position position="103"/>
    </location>
    <ligand>
        <name>Mg(2+)</name>
        <dbReference type="ChEBI" id="CHEBI:18420"/>
    </ligand>
</feature>
<comment type="caution">
    <text evidence="7">The sequence shown here is derived from an EMBL/GenBank/DDBJ whole genome shotgun (WGS) entry which is preliminary data.</text>
</comment>
<dbReference type="EMBL" id="DTAB01000193">
    <property type="protein sequence ID" value="HGN85182.1"/>
    <property type="molecule type" value="Genomic_DNA"/>
</dbReference>
<keyword evidence="5" id="KW-0460">Magnesium</keyword>
<keyword evidence="2 5" id="KW-0540">Nuclease</keyword>
<organism evidence="7">
    <name type="scientific">Thermus tengchongensis</name>
    <dbReference type="NCBI Taxonomy" id="1214928"/>
    <lineage>
        <taxon>Bacteria</taxon>
        <taxon>Thermotogati</taxon>
        <taxon>Deinococcota</taxon>
        <taxon>Deinococci</taxon>
        <taxon>Thermales</taxon>
        <taxon>Thermaceae</taxon>
        <taxon>Thermus</taxon>
    </lineage>
</organism>
<dbReference type="InterPro" id="IPR029060">
    <property type="entry name" value="PIN-like_dom_sf"/>
</dbReference>
<dbReference type="InterPro" id="IPR051619">
    <property type="entry name" value="TypeII_TA_RNase_PINc/VapC"/>
</dbReference>
<gene>
    <name evidence="5" type="primary">vapC</name>
    <name evidence="7" type="ORF">ENT80_03295</name>
</gene>
<dbReference type="EC" id="3.1.-.-" evidence="5"/>
<evidence type="ECO:0000256" key="4">
    <source>
        <dbReference type="ARBA" id="ARBA00022801"/>
    </source>
</evidence>
<keyword evidence="3 5" id="KW-0479">Metal-binding</keyword>
<evidence type="ECO:0000256" key="5">
    <source>
        <dbReference type="HAMAP-Rule" id="MF_00265"/>
    </source>
</evidence>
<dbReference type="CDD" id="cd09874">
    <property type="entry name" value="PIN_MT3492-like"/>
    <property type="match status" value="1"/>
</dbReference>
<feature type="binding site" evidence="5">
    <location>
        <position position="8"/>
    </location>
    <ligand>
        <name>Mg(2+)</name>
        <dbReference type="ChEBI" id="CHEBI:18420"/>
    </ligand>
</feature>
<protein>
    <recommendedName>
        <fullName evidence="5">Ribonuclease VapC</fullName>
        <shortName evidence="5">RNase VapC</shortName>
        <ecNumber evidence="5">3.1.-.-</ecNumber>
    </recommendedName>
    <alternativeName>
        <fullName evidence="5">Toxin VapC</fullName>
    </alternativeName>
</protein>
<evidence type="ECO:0000256" key="1">
    <source>
        <dbReference type="ARBA" id="ARBA00022649"/>
    </source>
</evidence>